<dbReference type="InterPro" id="IPR045444">
    <property type="entry name" value="DUF6503"/>
</dbReference>
<evidence type="ECO:0000313" key="1">
    <source>
        <dbReference type="EMBL" id="ADV50905.1"/>
    </source>
</evidence>
<dbReference type="Pfam" id="PF20113">
    <property type="entry name" value="DUF6503"/>
    <property type="match status" value="1"/>
</dbReference>
<dbReference type="HOGENOM" id="CLU_1248449_0_0_10"/>
<dbReference type="RefSeq" id="WP_013552356.1">
    <property type="nucleotide sequence ID" value="NC_014934.1"/>
</dbReference>
<dbReference type="EMBL" id="CP002453">
    <property type="protein sequence ID" value="ADV50905.1"/>
    <property type="molecule type" value="Genomic_DNA"/>
</dbReference>
<organism evidence="1 2">
    <name type="scientific">Cellulophaga algicola (strain DSM 14237 / IC166 / ACAM 630)</name>
    <dbReference type="NCBI Taxonomy" id="688270"/>
    <lineage>
        <taxon>Bacteria</taxon>
        <taxon>Pseudomonadati</taxon>
        <taxon>Bacteroidota</taxon>
        <taxon>Flavobacteriia</taxon>
        <taxon>Flavobacteriales</taxon>
        <taxon>Flavobacteriaceae</taxon>
        <taxon>Cellulophaga</taxon>
    </lineage>
</organism>
<keyword evidence="2" id="KW-1185">Reference proteome</keyword>
<protein>
    <submittedName>
        <fullName evidence="1">Uncharacterized protein</fullName>
    </submittedName>
</protein>
<gene>
    <name evidence="1" type="ordered locus">Celal_3650</name>
</gene>
<dbReference type="Proteomes" id="UP000008634">
    <property type="component" value="Chromosome"/>
</dbReference>
<name>E6X995_CELAD</name>
<proteinExistence type="predicted"/>
<accession>E6X995</accession>
<sequence>MYNYFIILVCLIGIQTSKAQSLTASELLEKSIGYHDPGNLWNVFQGKLFITMNYPDGKERHSEVEIDLPKQHFEITSTTADNTIKQTIDKEDYTLKLNGSTTLSEENIKKHQLSCDRTKMMKNYYTYLYGLPMKLKDKGTNLDPKVHTKTFKGKEYLVLKVTYDESVGKDVWYFYFDPINYAMEMYQFFHDESKNDGEYILLSGLENVGTIKMPKVRAWYYNKDDKHLGTDTLTETLVLY</sequence>
<dbReference type="KEGG" id="cao:Celal_3650"/>
<dbReference type="eggNOG" id="ENOG502Z9SZ">
    <property type="taxonomic scope" value="Bacteria"/>
</dbReference>
<evidence type="ECO:0000313" key="2">
    <source>
        <dbReference type="Proteomes" id="UP000008634"/>
    </source>
</evidence>
<dbReference type="OrthoDB" id="1489248at2"/>
<dbReference type="AlphaFoldDB" id="E6X995"/>
<dbReference type="STRING" id="688270.Celal_3650"/>
<reference evidence="1 2" key="1">
    <citation type="journal article" date="2010" name="Stand. Genomic Sci.">
        <title>Complete genome sequence of Cellulophaga algicola type strain (IC166).</title>
        <authorList>
            <person name="Abt B."/>
            <person name="Lu M."/>
            <person name="Misra M."/>
            <person name="Han C."/>
            <person name="Nolan M."/>
            <person name="Lucas S."/>
            <person name="Hammon N."/>
            <person name="Deshpande S."/>
            <person name="Cheng J.F."/>
            <person name="Tapia R."/>
            <person name="Goodwin L."/>
            <person name="Pitluck S."/>
            <person name="Liolios K."/>
            <person name="Pagani I."/>
            <person name="Ivanova N."/>
            <person name="Mavromatis K."/>
            <person name="Ovchinikova G."/>
            <person name="Pati A."/>
            <person name="Chen A."/>
            <person name="Palaniappan K."/>
            <person name="Land M."/>
            <person name="Hauser L."/>
            <person name="Chang Y.J."/>
            <person name="Jeffries C.D."/>
            <person name="Detter J.C."/>
            <person name="Brambilla E."/>
            <person name="Rohde M."/>
            <person name="Tindall B.J."/>
            <person name="Goker M."/>
            <person name="Woyke T."/>
            <person name="Bristow J."/>
            <person name="Eisen J.A."/>
            <person name="Markowitz V."/>
            <person name="Hugenholtz P."/>
            <person name="Kyrpides N.C."/>
            <person name="Klenk H.P."/>
            <person name="Lapidus A."/>
        </authorList>
    </citation>
    <scope>NUCLEOTIDE SEQUENCE [LARGE SCALE GENOMIC DNA]</scope>
    <source>
        <strain evidence="2">DSM 14237 / IC166 / ACAM 630</strain>
    </source>
</reference>